<dbReference type="RefSeq" id="WP_114132852.1">
    <property type="nucleotide sequence ID" value="NZ_CP068434.1"/>
</dbReference>
<name>A0A367PIB3_CUPNE</name>
<evidence type="ECO:0000313" key="2">
    <source>
        <dbReference type="Proteomes" id="UP000253501"/>
    </source>
</evidence>
<organism evidence="1 2">
    <name type="scientific">Cupriavidus necator</name>
    <name type="common">Alcaligenes eutrophus</name>
    <name type="synonym">Ralstonia eutropha</name>
    <dbReference type="NCBI Taxonomy" id="106590"/>
    <lineage>
        <taxon>Bacteria</taxon>
        <taxon>Pseudomonadati</taxon>
        <taxon>Pseudomonadota</taxon>
        <taxon>Betaproteobacteria</taxon>
        <taxon>Burkholderiales</taxon>
        <taxon>Burkholderiaceae</taxon>
        <taxon>Cupriavidus</taxon>
    </lineage>
</organism>
<proteinExistence type="predicted"/>
<sequence>MSAKKKPPPEAVSGSYTPIPHVVLDSTAFRGASIRAKAMLFEVLRQHTGRNNGHLQLSEGWLKKRGWKSSDQVQKAKAELVERGLILKTRQGGRSIGPDWFALTWLAITDFTGLDIRRGGYQPGLWRMMDPAPAVKISKLRIAAPSDEGTVAAPPCGVAPHRMAV</sequence>
<accession>A0A367PIB3</accession>
<reference evidence="1 2" key="1">
    <citation type="submission" date="2018-04" db="EMBL/GenBank/DDBJ databases">
        <title>Cupriavidus necator CR12 genome sequencing and assembly.</title>
        <authorList>
            <person name="Ben Fekih I."/>
            <person name="Mazhar H.S."/>
            <person name="Bello S.K."/>
            <person name="Rensing C."/>
        </authorList>
    </citation>
    <scope>NUCLEOTIDE SEQUENCE [LARGE SCALE GENOMIC DNA]</scope>
    <source>
        <strain evidence="1 2">CR12</strain>
    </source>
</reference>
<evidence type="ECO:0000313" key="1">
    <source>
        <dbReference type="EMBL" id="RCJ07304.1"/>
    </source>
</evidence>
<comment type="caution">
    <text evidence="1">The sequence shown here is derived from an EMBL/GenBank/DDBJ whole genome shotgun (WGS) entry which is preliminary data.</text>
</comment>
<dbReference type="Proteomes" id="UP000253501">
    <property type="component" value="Unassembled WGS sequence"/>
</dbReference>
<dbReference type="AlphaFoldDB" id="A0A367PIB3"/>
<protein>
    <submittedName>
        <fullName evidence="1">Uncharacterized protein</fullName>
    </submittedName>
</protein>
<dbReference type="EMBL" id="QDHA01000039">
    <property type="protein sequence ID" value="RCJ07304.1"/>
    <property type="molecule type" value="Genomic_DNA"/>
</dbReference>
<gene>
    <name evidence="1" type="ORF">DDK22_16620</name>
</gene>